<dbReference type="Proteomes" id="UP000192674">
    <property type="component" value="Unassembled WGS sequence"/>
</dbReference>
<evidence type="ECO:0000256" key="4">
    <source>
        <dbReference type="ARBA" id="ARBA00048462"/>
    </source>
</evidence>
<name>A0A1W1ZL61_KIBAR</name>
<dbReference type="GO" id="GO:0006633">
    <property type="term" value="P:fatty acid biosynthetic process"/>
    <property type="evidence" value="ECO:0007669"/>
    <property type="project" value="TreeGrafter"/>
</dbReference>
<dbReference type="EMBL" id="FWXV01000001">
    <property type="protein sequence ID" value="SMC49097.1"/>
    <property type="molecule type" value="Genomic_DNA"/>
</dbReference>
<dbReference type="RefSeq" id="WP_084424161.1">
    <property type="nucleotide sequence ID" value="NZ_FWXV01000001.1"/>
</dbReference>
<evidence type="ECO:0000256" key="3">
    <source>
        <dbReference type="ARBA" id="ARBA00023315"/>
    </source>
</evidence>
<evidence type="ECO:0000313" key="7">
    <source>
        <dbReference type="Proteomes" id="UP000192674"/>
    </source>
</evidence>
<gene>
    <name evidence="6" type="ORF">SAMN05661093_00175</name>
</gene>
<dbReference type="InterPro" id="IPR001227">
    <property type="entry name" value="Ac_transferase_dom_sf"/>
</dbReference>
<dbReference type="PANTHER" id="PTHR42681:SF1">
    <property type="entry name" value="MALONYL-COA-ACYL CARRIER PROTEIN TRANSACYLASE, MITOCHONDRIAL"/>
    <property type="match status" value="1"/>
</dbReference>
<keyword evidence="3" id="KW-0012">Acyltransferase</keyword>
<dbReference type="AlphaFoldDB" id="A0A1W1ZL61"/>
<protein>
    <recommendedName>
        <fullName evidence="1">[acyl-carrier-protein] S-malonyltransferase</fullName>
        <ecNumber evidence="1">2.3.1.39</ecNumber>
    </recommendedName>
</protein>
<dbReference type="InterPro" id="IPR050858">
    <property type="entry name" value="Mal-CoA-ACP_Trans/PKS_FabD"/>
</dbReference>
<keyword evidence="2 6" id="KW-0808">Transferase</keyword>
<reference evidence="6 7" key="1">
    <citation type="submission" date="2017-04" db="EMBL/GenBank/DDBJ databases">
        <authorList>
            <person name="Afonso C.L."/>
            <person name="Miller P.J."/>
            <person name="Scott M.A."/>
            <person name="Spackman E."/>
            <person name="Goraichik I."/>
            <person name="Dimitrov K.M."/>
            <person name="Suarez D.L."/>
            <person name="Swayne D.E."/>
        </authorList>
    </citation>
    <scope>NUCLEOTIDE SEQUENCE [LARGE SCALE GENOMIC DNA]</scope>
    <source>
        <strain evidence="6 7">DSM 43828</strain>
    </source>
</reference>
<dbReference type="Gene3D" id="3.40.366.10">
    <property type="entry name" value="Malonyl-Coenzyme A Acyl Carrier Protein, domain 2"/>
    <property type="match status" value="2"/>
</dbReference>
<dbReference type="SUPFAM" id="SSF52151">
    <property type="entry name" value="FabD/lysophospholipase-like"/>
    <property type="match status" value="1"/>
</dbReference>
<feature type="domain" description="Malonyl-CoA-[acyl-carrier-protein] transacylase small" evidence="5">
    <location>
        <begin position="152"/>
        <end position="212"/>
    </location>
</feature>
<dbReference type="InterPro" id="IPR016035">
    <property type="entry name" value="Acyl_Trfase/lysoPLipase"/>
</dbReference>
<dbReference type="EC" id="2.3.1.39" evidence="1"/>
<keyword evidence="7" id="KW-1185">Reference proteome</keyword>
<dbReference type="OrthoDB" id="5123945at2"/>
<accession>A0A1W1ZL61</accession>
<evidence type="ECO:0000256" key="1">
    <source>
        <dbReference type="ARBA" id="ARBA00013258"/>
    </source>
</evidence>
<comment type="catalytic activity">
    <reaction evidence="4">
        <text>holo-[ACP] + malonyl-CoA = malonyl-[ACP] + CoA</text>
        <dbReference type="Rhea" id="RHEA:41792"/>
        <dbReference type="Rhea" id="RHEA-COMP:9623"/>
        <dbReference type="Rhea" id="RHEA-COMP:9685"/>
        <dbReference type="ChEBI" id="CHEBI:57287"/>
        <dbReference type="ChEBI" id="CHEBI:57384"/>
        <dbReference type="ChEBI" id="CHEBI:64479"/>
        <dbReference type="ChEBI" id="CHEBI:78449"/>
        <dbReference type="EC" id="2.3.1.39"/>
    </reaction>
</comment>
<proteinExistence type="predicted"/>
<evidence type="ECO:0000259" key="5">
    <source>
        <dbReference type="Pfam" id="PF21124"/>
    </source>
</evidence>
<organism evidence="6 7">
    <name type="scientific">Kibdelosporangium aridum</name>
    <dbReference type="NCBI Taxonomy" id="2030"/>
    <lineage>
        <taxon>Bacteria</taxon>
        <taxon>Bacillati</taxon>
        <taxon>Actinomycetota</taxon>
        <taxon>Actinomycetes</taxon>
        <taxon>Pseudonocardiales</taxon>
        <taxon>Pseudonocardiaceae</taxon>
        <taxon>Kibdelosporangium</taxon>
    </lineage>
</organism>
<evidence type="ECO:0000256" key="2">
    <source>
        <dbReference type="ARBA" id="ARBA00022679"/>
    </source>
</evidence>
<dbReference type="GO" id="GO:0004314">
    <property type="term" value="F:[acyl-carrier-protein] S-malonyltransferase activity"/>
    <property type="evidence" value="ECO:0007669"/>
    <property type="project" value="UniProtKB-EC"/>
</dbReference>
<sequence>MTGTIPVVDPARVVSGNDSQASAFFFPGLDAFKLAEIGKFLVLSPHARHRLAVADDVLGQSVTRTLRGSDDYASPVARVASLVNALALADWARENLDVEPQYCLGMSFGEQIAAAYAGCLPFDAAVRMVARIGECELGYFRGAHQELVTQVVTRVPAERMDEVLADLAGRGIFHEVSGRVDQGHYLITLPERHLADFTADIGKAGGYALYAMSPPAHCGVFAPLRERIAKEVLSDLVFADPVVPIVSDADASVVTTGAGVRDMVLDGFVRPLNWLSTAPALAGLGVRRLCVVGLDRMWYRLSATKGNFEVTPVNQAGVLRYRRV</sequence>
<dbReference type="PANTHER" id="PTHR42681">
    <property type="entry name" value="MALONYL-COA-ACYL CARRIER PROTEIN TRANSACYLASE, MITOCHONDRIAL"/>
    <property type="match status" value="1"/>
</dbReference>
<dbReference type="Pfam" id="PF21124">
    <property type="entry name" value="VinK_C"/>
    <property type="match status" value="1"/>
</dbReference>
<evidence type="ECO:0000313" key="6">
    <source>
        <dbReference type="EMBL" id="SMC49097.1"/>
    </source>
</evidence>
<dbReference type="InterPro" id="IPR049416">
    <property type="entry name" value="VinK-like_small"/>
</dbReference>